<sequence>MTVAMVRSRGFTLIELAVCLAIVAVMTVALLPGAMEKYQQGKINSSIEQARNLIPVCEIARTKAVSSTVGANLKVTHTYGSLTNWSKTADLQNLLTADYRLPATNPLGSNILVKFDSQRCYVAVDLPFKEDNYGGYTTENVGANTRIIITTRPAQSSSSAWVSYQKRILHEETTR</sequence>
<geneLocation type="plasmid" evidence="2">
    <name>pNK546-KPC</name>
</geneLocation>
<keyword evidence="1" id="KW-0812">Transmembrane</keyword>
<dbReference type="InterPro" id="IPR045584">
    <property type="entry name" value="Pilin-like"/>
</dbReference>
<dbReference type="SUPFAM" id="SSF54523">
    <property type="entry name" value="Pili subunits"/>
    <property type="match status" value="1"/>
</dbReference>
<name>A0A5P9WAA3_PSEAI</name>
<feature type="transmembrane region" description="Helical" evidence="1">
    <location>
        <begin position="12"/>
        <end position="35"/>
    </location>
</feature>
<dbReference type="EMBL" id="MN433457">
    <property type="protein sequence ID" value="QFX78383.1"/>
    <property type="molecule type" value="Genomic_DNA"/>
</dbReference>
<evidence type="ECO:0008006" key="3">
    <source>
        <dbReference type="Google" id="ProtNLM"/>
    </source>
</evidence>
<dbReference type="InterPro" id="IPR012902">
    <property type="entry name" value="N_methyl_site"/>
</dbReference>
<keyword evidence="1" id="KW-0472">Membrane</keyword>
<reference evidence="2" key="1">
    <citation type="submission" date="2019-09" db="EMBL/GenBank/DDBJ databases">
        <authorList>
            <person name="Li Z."/>
        </authorList>
    </citation>
    <scope>NUCLEOTIDE SEQUENCE</scope>
    <source>
        <strain evidence="2">PAB546</strain>
        <plasmid evidence="2">pNK546-KPC</plasmid>
    </source>
</reference>
<keyword evidence="1" id="KW-1133">Transmembrane helix</keyword>
<evidence type="ECO:0000256" key="1">
    <source>
        <dbReference type="SAM" id="Phobius"/>
    </source>
</evidence>
<dbReference type="AlphaFoldDB" id="A0A5P9WAA3"/>
<evidence type="ECO:0000313" key="2">
    <source>
        <dbReference type="EMBL" id="QFX78383.1"/>
    </source>
</evidence>
<dbReference type="Pfam" id="PF07963">
    <property type="entry name" value="N_methyl"/>
    <property type="match status" value="1"/>
</dbReference>
<protein>
    <recommendedName>
        <fullName evidence="3">Prepilin-type N-terminal cleavage/methylation domain-containing protein</fullName>
    </recommendedName>
</protein>
<dbReference type="NCBIfam" id="TIGR02532">
    <property type="entry name" value="IV_pilin_GFxxxE"/>
    <property type="match status" value="1"/>
</dbReference>
<proteinExistence type="predicted"/>
<accession>A0A5P9WAA3</accession>
<organism evidence="2">
    <name type="scientific">Pseudomonas aeruginosa</name>
    <dbReference type="NCBI Taxonomy" id="287"/>
    <lineage>
        <taxon>Bacteria</taxon>
        <taxon>Pseudomonadati</taxon>
        <taxon>Pseudomonadota</taxon>
        <taxon>Gammaproteobacteria</taxon>
        <taxon>Pseudomonadales</taxon>
        <taxon>Pseudomonadaceae</taxon>
        <taxon>Pseudomonas</taxon>
    </lineage>
</organism>
<gene>
    <name evidence="2" type="ORF">pNK546KPC_0173</name>
</gene>
<keyword evidence="2" id="KW-0614">Plasmid</keyword>